<feature type="compositionally biased region" description="Basic and acidic residues" evidence="5">
    <location>
        <begin position="1"/>
        <end position="10"/>
    </location>
</feature>
<accession>A0ABU8RK66</accession>
<keyword evidence="2 6" id="KW-0812">Transmembrane</keyword>
<dbReference type="InterPro" id="IPR017501">
    <property type="entry name" value="Phage_infect_YhgE_C"/>
</dbReference>
<dbReference type="SUPFAM" id="SSF101967">
    <property type="entry name" value="Adhesin YadA, collagen-binding domain"/>
    <property type="match status" value="1"/>
</dbReference>
<sequence length="743" mass="73417">MTDPSGADRRSSRRGSSGRGGAAAAAGATARAELARLTATRLGRLALAALAVVPVLYAGLYLWANADPYERLDQVPAALVVEDEGASTGGVLLSVGAQLADDLQSAGTFDWQRTDAEDAAEGVRSGRYEASLLVPSTFSADLASVQQAVSAGDPAPPRRAQLQLTTNDATSYIGRTVAERVVAAARQAVVTQVGEQASDSFLVGFSTVSQQLQQAADGAGELADGLAQASDGADGLAQGTDALVDGQQALQQGADALASGADRLADGTGAAADGVQQLAPAVEQLDDGAQALADGLGELEDRTSGLPGQTRALADGAAAVADGNAQVAQTADALATASADAVAGVDAARGDLAAQLVDLGLAPEQVDAVLAQADALVAPVRDAQAQVAEADAALDELATGSRQVADGTAALAGAAPALAQGIGASADGAAALAQGTGQLADGVAPLAAQAQQLDDGASALADGAQQLADGEDQAVTASQQLDDGAQALATGVGQAQEGAASLRDGLVQGAGGVPDLSDDQREQAVGAITDPVVTTSANPAEVGSYGAGLAPFFLALALWIGGYVLFLVLRPLSRRASAAGRPALGVALGGYGPAALVGVVQAVVVWAVVVLFLDVDPASPVGLLGMLLLTSAAFVAVVHALVAWFGLPGQFLGLVLLVLQLVSSGGTFPWQTLPAPLAALHQVLPMGYAVEALRSLVAGGSATPVWTAVAVLGGYLVLGLAASTLAARRARVVPASALRPALG</sequence>
<dbReference type="InterPro" id="IPR011049">
    <property type="entry name" value="Serralysin-like_metalloprot_C"/>
</dbReference>
<evidence type="ECO:0000256" key="3">
    <source>
        <dbReference type="ARBA" id="ARBA00022989"/>
    </source>
</evidence>
<dbReference type="Proteomes" id="UP001387100">
    <property type="component" value="Unassembled WGS sequence"/>
</dbReference>
<gene>
    <name evidence="8" type="ORF">WDZ17_09160</name>
</gene>
<keyword evidence="4 6" id="KW-0472">Membrane</keyword>
<dbReference type="EMBL" id="JBBIAA010000008">
    <property type="protein sequence ID" value="MEJ5945458.1"/>
    <property type="molecule type" value="Genomic_DNA"/>
</dbReference>
<dbReference type="Gene3D" id="1.10.287.950">
    <property type="entry name" value="Methyl-accepting chemotaxis protein"/>
    <property type="match status" value="2"/>
</dbReference>
<evidence type="ECO:0000256" key="5">
    <source>
        <dbReference type="SAM" id="MobiDB-lite"/>
    </source>
</evidence>
<evidence type="ECO:0000256" key="2">
    <source>
        <dbReference type="ARBA" id="ARBA00022692"/>
    </source>
</evidence>
<feature type="transmembrane region" description="Helical" evidence="6">
    <location>
        <begin position="619"/>
        <end position="644"/>
    </location>
</feature>
<organism evidence="8 9">
    <name type="scientific">Pseudokineococcus basanitobsidens</name>
    <dbReference type="NCBI Taxonomy" id="1926649"/>
    <lineage>
        <taxon>Bacteria</taxon>
        <taxon>Bacillati</taxon>
        <taxon>Actinomycetota</taxon>
        <taxon>Actinomycetes</taxon>
        <taxon>Kineosporiales</taxon>
        <taxon>Kineosporiaceae</taxon>
        <taxon>Pseudokineococcus</taxon>
    </lineage>
</organism>
<feature type="region of interest" description="Disordered" evidence="5">
    <location>
        <begin position="1"/>
        <end position="23"/>
    </location>
</feature>
<evidence type="ECO:0000256" key="6">
    <source>
        <dbReference type="SAM" id="Phobius"/>
    </source>
</evidence>
<feature type="transmembrane region" description="Helical" evidence="6">
    <location>
        <begin position="45"/>
        <end position="64"/>
    </location>
</feature>
<dbReference type="RefSeq" id="WP_339574843.1">
    <property type="nucleotide sequence ID" value="NZ_JBBIAA010000008.1"/>
</dbReference>
<evidence type="ECO:0000256" key="1">
    <source>
        <dbReference type="ARBA" id="ARBA00004141"/>
    </source>
</evidence>
<evidence type="ECO:0000313" key="8">
    <source>
        <dbReference type="EMBL" id="MEJ5945458.1"/>
    </source>
</evidence>
<dbReference type="PANTHER" id="PTHR43077">
    <property type="entry name" value="TRANSPORT PERMEASE YVFS-RELATED"/>
    <property type="match status" value="1"/>
</dbReference>
<feature type="domain" description="ABC-2 type transporter transmembrane" evidence="7">
    <location>
        <begin position="502"/>
        <end position="723"/>
    </location>
</feature>
<dbReference type="InterPro" id="IPR051328">
    <property type="entry name" value="T7SS_ABC-Transporter"/>
</dbReference>
<evidence type="ECO:0000256" key="4">
    <source>
        <dbReference type="ARBA" id="ARBA00023136"/>
    </source>
</evidence>
<dbReference type="NCBIfam" id="TIGR03061">
    <property type="entry name" value="pip_yhgE_Nterm"/>
    <property type="match status" value="1"/>
</dbReference>
<dbReference type="NCBIfam" id="TIGR03057">
    <property type="entry name" value="xxxLxxG_by_4"/>
    <property type="match status" value="3"/>
</dbReference>
<evidence type="ECO:0000313" key="9">
    <source>
        <dbReference type="Proteomes" id="UP001387100"/>
    </source>
</evidence>
<comment type="subcellular location">
    <subcellularLocation>
        <location evidence="1">Membrane</location>
        <topology evidence="1">Multi-pass membrane protein</topology>
    </subcellularLocation>
</comment>
<dbReference type="InterPro" id="IPR023908">
    <property type="entry name" value="xxxLxxG_rpt"/>
</dbReference>
<feature type="transmembrane region" description="Helical" evidence="6">
    <location>
        <begin position="705"/>
        <end position="727"/>
    </location>
</feature>
<proteinExistence type="predicted"/>
<reference evidence="8 9" key="1">
    <citation type="journal article" date="2017" name="Int. J. Syst. Evol. Microbiol.">
        <title>Pseudokineococcus basanitobsidens sp. nov., isolated from volcanic rock.</title>
        <authorList>
            <person name="Lee D.W."/>
            <person name="Park M.Y."/>
            <person name="Kim J.J."/>
            <person name="Kim B.S."/>
        </authorList>
    </citation>
    <scope>NUCLEOTIDE SEQUENCE [LARGE SCALE GENOMIC DNA]</scope>
    <source>
        <strain evidence="8 9">DSM 103726</strain>
    </source>
</reference>
<dbReference type="Pfam" id="PF12698">
    <property type="entry name" value="ABC2_membrane_3"/>
    <property type="match status" value="1"/>
</dbReference>
<feature type="transmembrane region" description="Helical" evidence="6">
    <location>
        <begin position="590"/>
        <end position="613"/>
    </location>
</feature>
<feature type="transmembrane region" description="Helical" evidence="6">
    <location>
        <begin position="651"/>
        <end position="670"/>
    </location>
</feature>
<evidence type="ECO:0000259" key="7">
    <source>
        <dbReference type="Pfam" id="PF12698"/>
    </source>
</evidence>
<dbReference type="InterPro" id="IPR013525">
    <property type="entry name" value="ABC2_TM"/>
</dbReference>
<keyword evidence="9" id="KW-1185">Reference proteome</keyword>
<feature type="transmembrane region" description="Helical" evidence="6">
    <location>
        <begin position="545"/>
        <end position="569"/>
    </location>
</feature>
<keyword evidence="3 6" id="KW-1133">Transmembrane helix</keyword>
<name>A0ABU8RK66_9ACTN</name>
<dbReference type="NCBIfam" id="TIGR03062">
    <property type="entry name" value="pip_yhgE_Cterm"/>
    <property type="match status" value="1"/>
</dbReference>
<comment type="caution">
    <text evidence="8">The sequence shown here is derived from an EMBL/GenBank/DDBJ whole genome shotgun (WGS) entry which is preliminary data.</text>
</comment>
<dbReference type="InterPro" id="IPR017500">
    <property type="entry name" value="Phage_infect_YhgE_N"/>
</dbReference>
<dbReference type="SUPFAM" id="SSF58104">
    <property type="entry name" value="Methyl-accepting chemotaxis protein (MCP) signaling domain"/>
    <property type="match status" value="1"/>
</dbReference>
<protein>
    <submittedName>
        <fullName evidence="8">YhgE/Pip domain-containing protein</fullName>
    </submittedName>
</protein>
<dbReference type="PANTHER" id="PTHR43077:SF5">
    <property type="entry name" value="PHAGE INFECTION PROTEIN"/>
    <property type="match status" value="1"/>
</dbReference>